<evidence type="ECO:0000313" key="1">
    <source>
        <dbReference type="EMBL" id="MBW4548602.1"/>
    </source>
</evidence>
<protein>
    <submittedName>
        <fullName evidence="1">Uncharacterized protein</fullName>
    </submittedName>
</protein>
<proteinExistence type="predicted"/>
<dbReference type="EMBL" id="JAHHIF010000066">
    <property type="protein sequence ID" value="MBW4548602.1"/>
    <property type="molecule type" value="Genomic_DNA"/>
</dbReference>
<organism evidence="1 2">
    <name type="scientific">Symplocastrum torsivum CPER-KK1</name>
    <dbReference type="NCBI Taxonomy" id="450513"/>
    <lineage>
        <taxon>Bacteria</taxon>
        <taxon>Bacillati</taxon>
        <taxon>Cyanobacteriota</taxon>
        <taxon>Cyanophyceae</taxon>
        <taxon>Oscillatoriophycideae</taxon>
        <taxon>Oscillatoriales</taxon>
        <taxon>Microcoleaceae</taxon>
        <taxon>Symplocastrum</taxon>
    </lineage>
</organism>
<reference evidence="1" key="1">
    <citation type="submission" date="2021-05" db="EMBL/GenBank/DDBJ databases">
        <authorList>
            <person name="Pietrasiak N."/>
            <person name="Ward R."/>
            <person name="Stajich J.E."/>
            <person name="Kurbessoian T."/>
        </authorList>
    </citation>
    <scope>NUCLEOTIDE SEQUENCE</scope>
    <source>
        <strain evidence="1">CPER-KK1</strain>
    </source>
</reference>
<gene>
    <name evidence="1" type="ORF">KME25_29850</name>
</gene>
<name>A0A951PRJ9_9CYAN</name>
<dbReference type="AlphaFoldDB" id="A0A951PRJ9"/>
<comment type="caution">
    <text evidence="1">The sequence shown here is derived from an EMBL/GenBank/DDBJ whole genome shotgun (WGS) entry which is preliminary data.</text>
</comment>
<sequence>MSRSQWRRRLRWSSAFRSDFLYRDELASRGLYRQQQAKGEYTYSNIAQIEGGRR</sequence>
<accession>A0A951PRJ9</accession>
<dbReference type="Proteomes" id="UP000753908">
    <property type="component" value="Unassembled WGS sequence"/>
</dbReference>
<reference evidence="1" key="2">
    <citation type="journal article" date="2022" name="Microbiol. Resour. Announc.">
        <title>Metagenome Sequencing to Explore Phylogenomics of Terrestrial Cyanobacteria.</title>
        <authorList>
            <person name="Ward R.D."/>
            <person name="Stajich J.E."/>
            <person name="Johansen J.R."/>
            <person name="Huntemann M."/>
            <person name="Clum A."/>
            <person name="Foster B."/>
            <person name="Foster B."/>
            <person name="Roux S."/>
            <person name="Palaniappan K."/>
            <person name="Varghese N."/>
            <person name="Mukherjee S."/>
            <person name="Reddy T.B.K."/>
            <person name="Daum C."/>
            <person name="Copeland A."/>
            <person name="Chen I.A."/>
            <person name="Ivanova N.N."/>
            <person name="Kyrpides N.C."/>
            <person name="Shapiro N."/>
            <person name="Eloe-Fadrosh E.A."/>
            <person name="Pietrasiak N."/>
        </authorList>
    </citation>
    <scope>NUCLEOTIDE SEQUENCE</scope>
    <source>
        <strain evidence="1">CPER-KK1</strain>
    </source>
</reference>
<evidence type="ECO:0000313" key="2">
    <source>
        <dbReference type="Proteomes" id="UP000753908"/>
    </source>
</evidence>